<sequence length="363" mass="40960">MATIEWFRLWHDMPNDPKWRTIARVSGQSISVVQAVWLQLLVSASQAEERGTYTISEEDIASALNESDEAVSAIINAMQGRVLDGKHLTAWARRQPSREDGAEGRGKASGSNYVYYVVDTERDVVKIGISRNPWARIKDLQVGSASKFKLLATLKTDERSEKAIHKFFQATRLEGEWFRRCNALNSLIQKTISNEISSFECSVEYLSSLPVDDYVATVDTVATTKDTDTDTEKSKEEPPIPPDGGHGPEETGAGRPARRAAIALKTFLANCREAGEKPISEDDPVFDYAEKTGIPIDVLRLHWLEFKARYSIPDAKRYKDWRTVYRKSVRGNWFRLWFLRADGSCGLTTQGEQARREHQQEAA</sequence>
<evidence type="ECO:0000259" key="2">
    <source>
        <dbReference type="SMART" id="SM00974"/>
    </source>
</evidence>
<dbReference type="SMART" id="SM00974">
    <property type="entry name" value="T5orf172"/>
    <property type="match status" value="1"/>
</dbReference>
<feature type="domain" description="Bacteriophage T5 Orf172 DNA-binding" evidence="2">
    <location>
        <begin position="119"/>
        <end position="191"/>
    </location>
</feature>
<evidence type="ECO:0000256" key="1">
    <source>
        <dbReference type="SAM" id="MobiDB-lite"/>
    </source>
</evidence>
<dbReference type="AlphaFoldDB" id="A4JD20"/>
<dbReference type="eggNOG" id="COG3756">
    <property type="taxonomic scope" value="Bacteria"/>
</dbReference>
<gene>
    <name evidence="3" type="ordered locus">Bcep1808_1162</name>
</gene>
<evidence type="ECO:0000313" key="4">
    <source>
        <dbReference type="Proteomes" id="UP000002287"/>
    </source>
</evidence>
<dbReference type="InterPro" id="IPR018306">
    <property type="entry name" value="Phage_T5_Orf172_DNA-bd"/>
</dbReference>
<dbReference type="Pfam" id="PF13455">
    <property type="entry name" value="MUG113"/>
    <property type="match status" value="1"/>
</dbReference>
<dbReference type="EMBL" id="CP000614">
    <property type="protein sequence ID" value="ABO54173.1"/>
    <property type="molecule type" value="Genomic_DNA"/>
</dbReference>
<protein>
    <recommendedName>
        <fullName evidence="2">Bacteriophage T5 Orf172 DNA-binding domain-containing protein</fullName>
    </recommendedName>
</protein>
<proteinExistence type="predicted"/>
<dbReference type="KEGG" id="bvi:Bcep1808_1162"/>
<dbReference type="Proteomes" id="UP000002287">
    <property type="component" value="Chromosome 1"/>
</dbReference>
<organism evidence="3 4">
    <name type="scientific">Burkholderia vietnamiensis (strain G4 / LMG 22486)</name>
    <name type="common">Burkholderia cepacia (strain R1808)</name>
    <dbReference type="NCBI Taxonomy" id="269482"/>
    <lineage>
        <taxon>Bacteria</taxon>
        <taxon>Pseudomonadati</taxon>
        <taxon>Pseudomonadota</taxon>
        <taxon>Betaproteobacteria</taxon>
        <taxon>Burkholderiales</taxon>
        <taxon>Burkholderiaceae</taxon>
        <taxon>Burkholderia</taxon>
        <taxon>Burkholderia cepacia complex</taxon>
    </lineage>
</organism>
<feature type="compositionally biased region" description="Basic and acidic residues" evidence="1">
    <location>
        <begin position="225"/>
        <end position="238"/>
    </location>
</feature>
<accession>A4JD20</accession>
<reference evidence="4" key="1">
    <citation type="submission" date="2007-03" db="EMBL/GenBank/DDBJ databases">
        <title>Complete sequence of chromosome 1 of Burkholderia vietnamiensis G4.</title>
        <authorList>
            <consortium name="US DOE Joint Genome Institute"/>
            <person name="Copeland A."/>
            <person name="Lucas S."/>
            <person name="Lapidus A."/>
            <person name="Barry K."/>
            <person name="Detter J.C."/>
            <person name="Glavina del Rio T."/>
            <person name="Hammon N."/>
            <person name="Israni S."/>
            <person name="Dalin E."/>
            <person name="Tice H."/>
            <person name="Pitluck S."/>
            <person name="Chain P."/>
            <person name="Malfatti S."/>
            <person name="Shin M."/>
            <person name="Vergez L."/>
            <person name="Schmutz J."/>
            <person name="Larimer F."/>
            <person name="Land M."/>
            <person name="Hauser L."/>
            <person name="Kyrpides N."/>
            <person name="Tiedje J."/>
            <person name="Richardson P."/>
        </authorList>
    </citation>
    <scope>NUCLEOTIDE SEQUENCE [LARGE SCALE GENOMIC DNA]</scope>
    <source>
        <strain evidence="4">G4 / LMG 22486</strain>
    </source>
</reference>
<dbReference type="HOGENOM" id="CLU_762233_0_0_4"/>
<evidence type="ECO:0000313" key="3">
    <source>
        <dbReference type="EMBL" id="ABO54173.1"/>
    </source>
</evidence>
<name>A4JD20_BURVG</name>
<feature type="region of interest" description="Disordered" evidence="1">
    <location>
        <begin position="223"/>
        <end position="255"/>
    </location>
</feature>